<feature type="chain" id="PRO_5042728391" description="Gram-positive cocci surface proteins LPxTG domain-containing protein" evidence="3">
    <location>
        <begin position="27"/>
        <end position="672"/>
    </location>
</feature>
<keyword evidence="2" id="KW-0812">Transmembrane</keyword>
<feature type="region of interest" description="Disordered" evidence="1">
    <location>
        <begin position="27"/>
        <end position="56"/>
    </location>
</feature>
<feature type="compositionally biased region" description="Polar residues" evidence="1">
    <location>
        <begin position="590"/>
        <end position="607"/>
    </location>
</feature>
<reference evidence="4" key="2">
    <citation type="submission" date="2023-01" db="EMBL/GenBank/DDBJ databases">
        <title>Human gut microbiome strain richness.</title>
        <authorList>
            <person name="Chen-Liaw A."/>
        </authorList>
    </citation>
    <scope>NUCLEOTIDE SEQUENCE</scope>
    <source>
        <strain evidence="4">1001287st1_F4_1001285I_161205</strain>
    </source>
</reference>
<evidence type="ECO:0000313" key="4">
    <source>
        <dbReference type="EMBL" id="MDB7935458.1"/>
    </source>
</evidence>
<comment type="caution">
    <text evidence="5">The sequence shown here is derived from an EMBL/GenBank/DDBJ whole genome shotgun (WGS) entry which is preliminary data.</text>
</comment>
<proteinExistence type="predicted"/>
<sequence length="672" mass="71725">MRKRNRGGALLLVLLLTLGGAWPAYAAEPETPPPAATEESGLPAPEPEEPPQPAPMISAVVTGFAGDGLPALPAVTLPVRQTGNSDDDLEPLYRLAVQQQSVTALVTAGEESRQEPLGVAWDFGDIDQTKTGTYQAVGRIELPEGYVLAEGVPGALYIPVTVEDQSPEVITAVESWYPYTDAFALPLGSDLEVLEEKFCFSPYTLQCETESGKTVTAAIEWDFSGVEFQTVGVYLAVGTVLLPENTVFGDGLVLPQITVPVSVQQQGRPELNCLLAAQGALVFPWVAPPGDLAAVRVWLSEDGGPWEEITDGAYWDETQLSLFTDLLNTGCHYRIQADYDGGQTGILSFLYADEIVLEGYHDGDRDGGDTGGNPPQDIVQPPADTGDDRTDAAPEPWEPEEDDLPRRPETPEEDPEVSKPEPFQERVTETESLLSGARVLTMAQVGPVRFSKQGVTLTLSDAALDALSLHADSVFYIELFPTEDGFSLTVEVDGRGISDFPDCEVMLPVTLEQDGAVLVLTGEDGTAAAGTLNAERGIAVFPIRHTGRYTLSEMLTEQSETEPVPDALPAAQSEEPVTAEEEAGAAVPAQTKSCAVSTQPSDSSEQTAGEPAALSDSPEPELPEQAPASQEPKELSEPFLPKRATVLSAALVLPGGAVLVGLGALLWRRWRR</sequence>
<feature type="signal peptide" evidence="3">
    <location>
        <begin position="1"/>
        <end position="26"/>
    </location>
</feature>
<dbReference type="EMBL" id="JAQLWV010000045">
    <property type="protein sequence ID" value="MDB7935458.1"/>
    <property type="molecule type" value="Genomic_DNA"/>
</dbReference>
<dbReference type="EMBL" id="WKPR01000029">
    <property type="protein sequence ID" value="MSB21933.1"/>
    <property type="molecule type" value="Genomic_DNA"/>
</dbReference>
<feature type="compositionally biased region" description="Basic and acidic residues" evidence="1">
    <location>
        <begin position="404"/>
        <end position="429"/>
    </location>
</feature>
<evidence type="ECO:0000313" key="6">
    <source>
        <dbReference type="Proteomes" id="UP000434475"/>
    </source>
</evidence>
<dbReference type="Proteomes" id="UP000434475">
    <property type="component" value="Unassembled WGS sequence"/>
</dbReference>
<keyword evidence="3" id="KW-0732">Signal</keyword>
<feature type="region of interest" description="Disordered" evidence="1">
    <location>
        <begin position="555"/>
        <end position="636"/>
    </location>
</feature>
<reference evidence="5 6" key="1">
    <citation type="journal article" date="2019" name="Nat. Med.">
        <title>A library of human gut bacterial isolates paired with longitudinal multiomics data enables mechanistic microbiome research.</title>
        <authorList>
            <person name="Poyet M."/>
            <person name="Groussin M."/>
            <person name="Gibbons S.M."/>
            <person name="Avila-Pacheco J."/>
            <person name="Jiang X."/>
            <person name="Kearney S.M."/>
            <person name="Perrotta A.R."/>
            <person name="Berdy B."/>
            <person name="Zhao S."/>
            <person name="Lieberman T.D."/>
            <person name="Swanson P.K."/>
            <person name="Smith M."/>
            <person name="Roesemann S."/>
            <person name="Alexander J.E."/>
            <person name="Rich S.A."/>
            <person name="Livny J."/>
            <person name="Vlamakis H."/>
            <person name="Clish C."/>
            <person name="Bullock K."/>
            <person name="Deik A."/>
            <person name="Scott J."/>
            <person name="Pierce K.A."/>
            <person name="Xavier R.J."/>
            <person name="Alm E.J."/>
        </authorList>
    </citation>
    <scope>NUCLEOTIDE SEQUENCE [LARGE SCALE GENOMIC DNA]</scope>
    <source>
        <strain evidence="5 6">BIOML-A2</strain>
    </source>
</reference>
<evidence type="ECO:0000313" key="5">
    <source>
        <dbReference type="EMBL" id="MSB21933.1"/>
    </source>
</evidence>
<keyword evidence="2" id="KW-0472">Membrane</keyword>
<protein>
    <recommendedName>
        <fullName evidence="7">Gram-positive cocci surface proteins LPxTG domain-containing protein</fullName>
    </recommendedName>
</protein>
<dbReference type="Proteomes" id="UP001211173">
    <property type="component" value="Unassembled WGS sequence"/>
</dbReference>
<keyword evidence="2" id="KW-1133">Transmembrane helix</keyword>
<feature type="region of interest" description="Disordered" evidence="1">
    <location>
        <begin position="361"/>
        <end position="431"/>
    </location>
</feature>
<evidence type="ECO:0000256" key="2">
    <source>
        <dbReference type="SAM" id="Phobius"/>
    </source>
</evidence>
<evidence type="ECO:0000256" key="1">
    <source>
        <dbReference type="SAM" id="MobiDB-lite"/>
    </source>
</evidence>
<gene>
    <name evidence="5" type="ORF">GKE97_20860</name>
    <name evidence="4" type="ORF">PNE06_20445</name>
</gene>
<feature type="transmembrane region" description="Helical" evidence="2">
    <location>
        <begin position="646"/>
        <end position="667"/>
    </location>
</feature>
<accession>A0A6I2R8S9</accession>
<organism evidence="5 6">
    <name type="scientific">Flavonifractor plautii</name>
    <name type="common">Fusobacterium plautii</name>
    <dbReference type="NCBI Taxonomy" id="292800"/>
    <lineage>
        <taxon>Bacteria</taxon>
        <taxon>Bacillati</taxon>
        <taxon>Bacillota</taxon>
        <taxon>Clostridia</taxon>
        <taxon>Eubacteriales</taxon>
        <taxon>Oscillospiraceae</taxon>
        <taxon>Flavonifractor</taxon>
    </lineage>
</organism>
<evidence type="ECO:0008006" key="7">
    <source>
        <dbReference type="Google" id="ProtNLM"/>
    </source>
</evidence>
<dbReference type="RefSeq" id="WP_044945429.1">
    <property type="nucleotide sequence ID" value="NZ_CP095094.1"/>
</dbReference>
<evidence type="ECO:0000256" key="3">
    <source>
        <dbReference type="SAM" id="SignalP"/>
    </source>
</evidence>
<name>A0A6I2R8S9_FLAPL</name>
<dbReference type="AlphaFoldDB" id="A0A6I2R8S9"/>